<dbReference type="OrthoDB" id="1840965at2759"/>
<keyword evidence="1 5" id="KW-0689">Ribosomal protein</keyword>
<evidence type="ECO:0000256" key="2">
    <source>
        <dbReference type="ARBA" id="ARBA00023274"/>
    </source>
</evidence>
<dbReference type="RefSeq" id="XP_003058889.1">
    <property type="nucleotide sequence ID" value="XM_003058843.1"/>
</dbReference>
<accession>C1MTN2</accession>
<dbReference type="Pfam" id="PF01197">
    <property type="entry name" value="Ribosomal_L31"/>
    <property type="match status" value="1"/>
</dbReference>
<gene>
    <name evidence="5" type="ORF">MICPUCDRAFT_58133</name>
</gene>
<dbReference type="GO" id="GO:1990904">
    <property type="term" value="C:ribonucleoprotein complex"/>
    <property type="evidence" value="ECO:0007669"/>
    <property type="project" value="UniProtKB-KW"/>
</dbReference>
<dbReference type="SUPFAM" id="SSF143800">
    <property type="entry name" value="L28p-like"/>
    <property type="match status" value="1"/>
</dbReference>
<dbReference type="GeneID" id="9684328"/>
<name>C1MTN2_MICPC</name>
<proteinExistence type="predicted"/>
<dbReference type="AlphaFoldDB" id="C1MTN2"/>
<organism evidence="6">
    <name type="scientific">Micromonas pusilla (strain CCMP1545)</name>
    <name type="common">Picoplanktonic green alga</name>
    <dbReference type="NCBI Taxonomy" id="564608"/>
    <lineage>
        <taxon>Eukaryota</taxon>
        <taxon>Viridiplantae</taxon>
        <taxon>Chlorophyta</taxon>
        <taxon>Mamiellophyceae</taxon>
        <taxon>Mamiellales</taxon>
        <taxon>Mamiellaceae</taxon>
        <taxon>Micromonas</taxon>
    </lineage>
</organism>
<keyword evidence="6" id="KW-1185">Reference proteome</keyword>
<dbReference type="OMA" id="MPRKGIH"/>
<dbReference type="EMBL" id="GG663739">
    <property type="protein sequence ID" value="EEH57344.1"/>
    <property type="molecule type" value="Genomic_DNA"/>
</dbReference>
<dbReference type="Proteomes" id="UP000001876">
    <property type="component" value="Unassembled WGS sequence"/>
</dbReference>
<dbReference type="Gene3D" id="4.10.830.30">
    <property type="entry name" value="Ribosomal protein L31"/>
    <property type="match status" value="1"/>
</dbReference>
<dbReference type="InterPro" id="IPR042105">
    <property type="entry name" value="Ribosomal_bL31_sf"/>
</dbReference>
<sequence length="83" mass="9380">MPRKGIHPLLYRISIVGTKGATFPWLSAVPFKAGKFFCQTDQDTHVLWTGKKEVKAATGQVAKFKRRFDYLSEAELPGGNKRR</sequence>
<keyword evidence="2" id="KW-0687">Ribonucleoprotein</keyword>
<dbReference type="GO" id="GO:0003735">
    <property type="term" value="F:structural constituent of ribosome"/>
    <property type="evidence" value="ECO:0007669"/>
    <property type="project" value="InterPro"/>
</dbReference>
<evidence type="ECO:0000256" key="3">
    <source>
        <dbReference type="ARBA" id="ARBA00035270"/>
    </source>
</evidence>
<reference evidence="5 6" key="1">
    <citation type="journal article" date="2009" name="Science">
        <title>Green evolution and dynamic adaptations revealed by genomes of the marine picoeukaryotes Micromonas.</title>
        <authorList>
            <person name="Worden A.Z."/>
            <person name="Lee J.H."/>
            <person name="Mock T."/>
            <person name="Rouze P."/>
            <person name="Simmons M.P."/>
            <person name="Aerts A.L."/>
            <person name="Allen A.E."/>
            <person name="Cuvelier M.L."/>
            <person name="Derelle E."/>
            <person name="Everett M.V."/>
            <person name="Foulon E."/>
            <person name="Grimwood J."/>
            <person name="Gundlach H."/>
            <person name="Henrissat B."/>
            <person name="Napoli C."/>
            <person name="McDonald S.M."/>
            <person name="Parker M.S."/>
            <person name="Rombauts S."/>
            <person name="Salamov A."/>
            <person name="Von Dassow P."/>
            <person name="Badger J.H."/>
            <person name="Coutinho P.M."/>
            <person name="Demir E."/>
            <person name="Dubchak I."/>
            <person name="Gentemann C."/>
            <person name="Eikrem W."/>
            <person name="Gready J.E."/>
            <person name="John U."/>
            <person name="Lanier W."/>
            <person name="Lindquist E.A."/>
            <person name="Lucas S."/>
            <person name="Mayer K.F."/>
            <person name="Moreau H."/>
            <person name="Not F."/>
            <person name="Otillar R."/>
            <person name="Panaud O."/>
            <person name="Pangilinan J."/>
            <person name="Paulsen I."/>
            <person name="Piegu B."/>
            <person name="Poliakov A."/>
            <person name="Robbens S."/>
            <person name="Schmutz J."/>
            <person name="Toulza E."/>
            <person name="Wyss T."/>
            <person name="Zelensky A."/>
            <person name="Zhou K."/>
            <person name="Armbrust E.V."/>
            <person name="Bhattacharya D."/>
            <person name="Goodenough U.W."/>
            <person name="Van de Peer Y."/>
            <person name="Grigoriev I.V."/>
        </authorList>
    </citation>
    <scope>NUCLEOTIDE SEQUENCE [LARGE SCALE GENOMIC DNA]</scope>
    <source>
        <strain evidence="5 6">CCMP1545</strain>
    </source>
</reference>
<dbReference type="InterPro" id="IPR002150">
    <property type="entry name" value="Ribosomal_bL31"/>
</dbReference>
<dbReference type="GO" id="GO:0005840">
    <property type="term" value="C:ribosome"/>
    <property type="evidence" value="ECO:0007669"/>
    <property type="project" value="UniProtKB-KW"/>
</dbReference>
<evidence type="ECO:0000313" key="5">
    <source>
        <dbReference type="EMBL" id="EEH57344.1"/>
    </source>
</evidence>
<evidence type="ECO:0000313" key="6">
    <source>
        <dbReference type="Proteomes" id="UP000001876"/>
    </source>
</evidence>
<dbReference type="KEGG" id="mpp:MICPUCDRAFT_58133"/>
<protein>
    <recommendedName>
        <fullName evidence="3">Large ribosomal subunit protein bL31c</fullName>
    </recommendedName>
    <alternativeName>
        <fullName evidence="4">50S ribosomal protein L31, chloroplastic</fullName>
    </alternativeName>
</protein>
<dbReference type="GO" id="GO:0006412">
    <property type="term" value="P:translation"/>
    <property type="evidence" value="ECO:0007669"/>
    <property type="project" value="InterPro"/>
</dbReference>
<dbReference type="InterPro" id="IPR034704">
    <property type="entry name" value="Ribosomal_bL28/bL31-like_sf"/>
</dbReference>
<evidence type="ECO:0000256" key="1">
    <source>
        <dbReference type="ARBA" id="ARBA00022980"/>
    </source>
</evidence>
<evidence type="ECO:0000256" key="4">
    <source>
        <dbReference type="ARBA" id="ARBA00035529"/>
    </source>
</evidence>